<dbReference type="GO" id="GO:0016787">
    <property type="term" value="F:hydrolase activity"/>
    <property type="evidence" value="ECO:0007669"/>
    <property type="project" value="UniProtKB-KW"/>
</dbReference>
<reference evidence="2 3" key="1">
    <citation type="submission" date="2022-03" db="EMBL/GenBank/DDBJ databases">
        <title>Complete genome analysis of Roseomonas KG 17.1 : a prolific producer of plant growth promoters.</title>
        <authorList>
            <person name="Saadouli I."/>
            <person name="Najjari A."/>
            <person name="Mosbah A."/>
            <person name="Ouzari H.I."/>
        </authorList>
    </citation>
    <scope>NUCLEOTIDE SEQUENCE [LARGE SCALE GENOMIC DNA]</scope>
    <source>
        <strain evidence="2 3">KG17-1</strain>
    </source>
</reference>
<dbReference type="SUPFAM" id="SSF53474">
    <property type="entry name" value="alpha/beta-Hydrolases"/>
    <property type="match status" value="1"/>
</dbReference>
<dbReference type="EMBL" id="JALBUU010000034">
    <property type="protein sequence ID" value="MCI0755505.1"/>
    <property type="molecule type" value="Genomic_DNA"/>
</dbReference>
<dbReference type="PANTHER" id="PTHR12277:SF79">
    <property type="entry name" value="XAA-PRO DIPEPTIDYL-PEPTIDASE-RELATED"/>
    <property type="match status" value="1"/>
</dbReference>
<keyword evidence="3" id="KW-1185">Reference proteome</keyword>
<dbReference type="Gene3D" id="3.40.50.1820">
    <property type="entry name" value="alpha/beta hydrolase"/>
    <property type="match status" value="1"/>
</dbReference>
<dbReference type="Pfam" id="PF12146">
    <property type="entry name" value="Hydrolase_4"/>
    <property type="match status" value="1"/>
</dbReference>
<keyword evidence="2" id="KW-0378">Hydrolase</keyword>
<dbReference type="PANTHER" id="PTHR12277">
    <property type="entry name" value="ALPHA/BETA HYDROLASE DOMAIN-CONTAINING PROTEIN"/>
    <property type="match status" value="1"/>
</dbReference>
<evidence type="ECO:0000313" key="2">
    <source>
        <dbReference type="EMBL" id="MCI0755505.1"/>
    </source>
</evidence>
<dbReference type="RefSeq" id="WP_157986028.1">
    <property type="nucleotide sequence ID" value="NZ_JALBUU010000034.1"/>
</dbReference>
<dbReference type="InterPro" id="IPR029058">
    <property type="entry name" value="AB_hydrolase_fold"/>
</dbReference>
<evidence type="ECO:0000259" key="1">
    <source>
        <dbReference type="Pfam" id="PF12146"/>
    </source>
</evidence>
<sequence>MPVILYLHGNGGHAGQREHALRPFASAGYGVVLAEYRGYGGNPGLPTEEGLIADARAQANWAVTRWPDAPLVIWGESVGTGVAVALASERQVAAVLLDSPFTSVRQVAADAFRWVPVGLLLRHPFDSLARLPDVRAPIFVLHGEQDRVVPVEHGRRLLEAAPCPAGGAFLSDVDHPALLADRGTSARAAAMAFLSRLHTKEMTCPRKGVVSVPPYP</sequence>
<dbReference type="InterPro" id="IPR022742">
    <property type="entry name" value="Hydrolase_4"/>
</dbReference>
<organism evidence="2 3">
    <name type="scientific">Teichococcus vastitatis</name>
    <dbReference type="NCBI Taxonomy" id="2307076"/>
    <lineage>
        <taxon>Bacteria</taxon>
        <taxon>Pseudomonadati</taxon>
        <taxon>Pseudomonadota</taxon>
        <taxon>Alphaproteobacteria</taxon>
        <taxon>Acetobacterales</taxon>
        <taxon>Roseomonadaceae</taxon>
        <taxon>Roseomonas</taxon>
    </lineage>
</organism>
<evidence type="ECO:0000313" key="3">
    <source>
        <dbReference type="Proteomes" id="UP001201985"/>
    </source>
</evidence>
<name>A0ABS9W9T1_9PROT</name>
<feature type="domain" description="Serine aminopeptidase S33" evidence="1">
    <location>
        <begin position="3"/>
        <end position="109"/>
    </location>
</feature>
<protein>
    <submittedName>
        <fullName evidence="2">Alpha/beta hydrolase</fullName>
    </submittedName>
</protein>
<dbReference type="Proteomes" id="UP001201985">
    <property type="component" value="Unassembled WGS sequence"/>
</dbReference>
<proteinExistence type="predicted"/>
<comment type="caution">
    <text evidence="2">The sequence shown here is derived from an EMBL/GenBank/DDBJ whole genome shotgun (WGS) entry which is preliminary data.</text>
</comment>
<gene>
    <name evidence="2" type="ORF">MON41_17460</name>
</gene>
<accession>A0ABS9W9T1</accession>